<organism evidence="3 4">
    <name type="scientific">Rubricella aquisinus</name>
    <dbReference type="NCBI Taxonomy" id="2028108"/>
    <lineage>
        <taxon>Bacteria</taxon>
        <taxon>Pseudomonadati</taxon>
        <taxon>Pseudomonadota</taxon>
        <taxon>Alphaproteobacteria</taxon>
        <taxon>Rhodobacterales</taxon>
        <taxon>Paracoccaceae</taxon>
        <taxon>Rubricella</taxon>
    </lineage>
</organism>
<evidence type="ECO:0000313" key="3">
    <source>
        <dbReference type="EMBL" id="MBB5516852.1"/>
    </source>
</evidence>
<feature type="signal peptide" evidence="2">
    <location>
        <begin position="1"/>
        <end position="21"/>
    </location>
</feature>
<dbReference type="EMBL" id="JACIJS010000009">
    <property type="protein sequence ID" value="MBB5516852.1"/>
    <property type="molecule type" value="Genomic_DNA"/>
</dbReference>
<evidence type="ECO:0000256" key="2">
    <source>
        <dbReference type="SAM" id="SignalP"/>
    </source>
</evidence>
<protein>
    <submittedName>
        <fullName evidence="3">Outer membrane lipoprotein-sorting protein</fullName>
    </submittedName>
</protein>
<keyword evidence="4" id="KW-1185">Reference proteome</keyword>
<dbReference type="AlphaFoldDB" id="A0A840WT50"/>
<dbReference type="SUPFAM" id="SSF89392">
    <property type="entry name" value="Prokaryotic lipoproteins and lipoprotein localization factors"/>
    <property type="match status" value="1"/>
</dbReference>
<dbReference type="Proteomes" id="UP000553766">
    <property type="component" value="Unassembled WGS sequence"/>
</dbReference>
<proteinExistence type="predicted"/>
<accession>A0A840WT50</accession>
<dbReference type="RefSeq" id="WP_184012810.1">
    <property type="nucleotide sequence ID" value="NZ_JACIJS010000009.1"/>
</dbReference>
<keyword evidence="3" id="KW-0449">Lipoprotein</keyword>
<keyword evidence="1 2" id="KW-0732">Signal</keyword>
<dbReference type="Pfam" id="PF03548">
    <property type="entry name" value="LolA"/>
    <property type="match status" value="1"/>
</dbReference>
<dbReference type="Gene3D" id="2.50.20.10">
    <property type="entry name" value="Lipoprotein localisation LolA/LolB/LppX"/>
    <property type="match status" value="1"/>
</dbReference>
<evidence type="ECO:0000256" key="1">
    <source>
        <dbReference type="ARBA" id="ARBA00022729"/>
    </source>
</evidence>
<feature type="chain" id="PRO_5032623692" evidence="2">
    <location>
        <begin position="22"/>
        <end position="197"/>
    </location>
</feature>
<gene>
    <name evidence="3" type="ORF">FHS89_002894</name>
</gene>
<dbReference type="PANTHER" id="PTHR35869">
    <property type="entry name" value="OUTER-MEMBRANE LIPOPROTEIN CARRIER PROTEIN"/>
    <property type="match status" value="1"/>
</dbReference>
<comment type="caution">
    <text evidence="3">The sequence shown here is derived from an EMBL/GenBank/DDBJ whole genome shotgun (WGS) entry which is preliminary data.</text>
</comment>
<dbReference type="InterPro" id="IPR029046">
    <property type="entry name" value="LolA/LolB/LppX"/>
</dbReference>
<dbReference type="PANTHER" id="PTHR35869:SF1">
    <property type="entry name" value="OUTER-MEMBRANE LIPOPROTEIN CARRIER PROTEIN"/>
    <property type="match status" value="1"/>
</dbReference>
<evidence type="ECO:0000313" key="4">
    <source>
        <dbReference type="Proteomes" id="UP000553766"/>
    </source>
</evidence>
<name>A0A840WT50_9RHOB</name>
<sequence>MTQRLLRTALAALMLSTPAMAQNADLAAISDYLNGIDTAEATFRQGNPDGSISSGVLKIDRPGLMRFDYAGPGAPVVISDGWWVAVVDRASNAEPQRYPLSATPLKLLLSDNIDLNGENMVRAVEERDGHTIVTAQDPDQPEIGTIRMVFSAEPVELREWAVTNEAGQTTFIVLDTLAYGVPMERRDFAIEWEALQR</sequence>
<reference evidence="3 4" key="1">
    <citation type="submission" date="2020-08" db="EMBL/GenBank/DDBJ databases">
        <title>Genomic Encyclopedia of Type Strains, Phase IV (KMG-IV): sequencing the most valuable type-strain genomes for metagenomic binning, comparative biology and taxonomic classification.</title>
        <authorList>
            <person name="Goeker M."/>
        </authorList>
    </citation>
    <scope>NUCLEOTIDE SEQUENCE [LARGE SCALE GENOMIC DNA]</scope>
    <source>
        <strain evidence="3 4">DSM 103377</strain>
    </source>
</reference>
<dbReference type="InterPro" id="IPR004564">
    <property type="entry name" value="OM_lipoprot_carrier_LolA-like"/>
</dbReference>
<dbReference type="CDD" id="cd16325">
    <property type="entry name" value="LolA"/>
    <property type="match status" value="1"/>
</dbReference>